<reference evidence="2" key="2">
    <citation type="journal article" date="2014" name="ISME J.">
        <title>Microbial stratification in low pH oxic and suboxic macroscopic growths along an acid mine drainage.</title>
        <authorList>
            <person name="Mendez-Garcia C."/>
            <person name="Mesa V."/>
            <person name="Sprenger R.R."/>
            <person name="Richter M."/>
            <person name="Diez M.S."/>
            <person name="Solano J."/>
            <person name="Bargiela R."/>
            <person name="Golyshina O.V."/>
            <person name="Manteca A."/>
            <person name="Ramos J.L."/>
            <person name="Gallego J.R."/>
            <person name="Llorente I."/>
            <person name="Martins Dos Santos V.A."/>
            <person name="Jensen O.N."/>
            <person name="Pelaez A.I."/>
            <person name="Sanchez J."/>
            <person name="Ferrer M."/>
        </authorList>
    </citation>
    <scope>NUCLEOTIDE SEQUENCE</scope>
</reference>
<dbReference type="EMBL" id="AUZZ01005844">
    <property type="protein sequence ID" value="EQD48108.1"/>
    <property type="molecule type" value="Genomic_DNA"/>
</dbReference>
<evidence type="ECO:0000256" key="1">
    <source>
        <dbReference type="SAM" id="Phobius"/>
    </source>
</evidence>
<dbReference type="InterPro" id="IPR021741">
    <property type="entry name" value="DUF3311"/>
</dbReference>
<feature type="transmembrane region" description="Helical" evidence="1">
    <location>
        <begin position="7"/>
        <end position="25"/>
    </location>
</feature>
<reference evidence="2" key="1">
    <citation type="submission" date="2013-08" db="EMBL/GenBank/DDBJ databases">
        <authorList>
            <person name="Mendez C."/>
            <person name="Richter M."/>
            <person name="Ferrer M."/>
            <person name="Sanchez J."/>
        </authorList>
    </citation>
    <scope>NUCLEOTIDE SEQUENCE</scope>
</reference>
<accession>T0ZUC8</accession>
<keyword evidence="1" id="KW-0472">Membrane</keyword>
<keyword evidence="1" id="KW-1133">Transmembrane helix</keyword>
<dbReference type="Pfam" id="PF11755">
    <property type="entry name" value="DUF3311"/>
    <property type="match status" value="1"/>
</dbReference>
<protein>
    <recommendedName>
        <fullName evidence="3">DUF3311 domain-containing protein</fullName>
    </recommendedName>
</protein>
<evidence type="ECO:0000313" key="2">
    <source>
        <dbReference type="EMBL" id="EQD48108.1"/>
    </source>
</evidence>
<sequence>MDNKKLVAAILIIVPFVAYLALPLYNTEFPEVAGLPFFYWYQIIWLPISGALFYIAAVLIDSGRKKAKGSGSRK</sequence>
<gene>
    <name evidence="2" type="ORF">B2A_08123</name>
</gene>
<organism evidence="2">
    <name type="scientific">mine drainage metagenome</name>
    <dbReference type="NCBI Taxonomy" id="410659"/>
    <lineage>
        <taxon>unclassified sequences</taxon>
        <taxon>metagenomes</taxon>
        <taxon>ecological metagenomes</taxon>
    </lineage>
</organism>
<evidence type="ECO:0008006" key="3">
    <source>
        <dbReference type="Google" id="ProtNLM"/>
    </source>
</evidence>
<feature type="transmembrane region" description="Helical" evidence="1">
    <location>
        <begin position="37"/>
        <end position="60"/>
    </location>
</feature>
<name>T0ZUC8_9ZZZZ</name>
<keyword evidence="1" id="KW-0812">Transmembrane</keyword>
<comment type="caution">
    <text evidence="2">The sequence shown here is derived from an EMBL/GenBank/DDBJ whole genome shotgun (WGS) entry which is preliminary data.</text>
</comment>
<proteinExistence type="predicted"/>
<dbReference type="AlphaFoldDB" id="T0ZUC8"/>